<dbReference type="EMBL" id="LILC01000007">
    <property type="protein sequence ID" value="KOO47593.1"/>
    <property type="molecule type" value="Genomic_DNA"/>
</dbReference>
<comment type="caution">
    <text evidence="2">The sequence shown here is derived from an EMBL/GenBank/DDBJ whole genome shotgun (WGS) entry which is preliminary data.</text>
</comment>
<dbReference type="PANTHER" id="PTHR43792">
    <property type="entry name" value="GNAT FAMILY, PUTATIVE (AFU_ORTHOLOGUE AFUA_3G00765)-RELATED-RELATED"/>
    <property type="match status" value="1"/>
</dbReference>
<dbReference type="GO" id="GO:0016747">
    <property type="term" value="F:acyltransferase activity, transferring groups other than amino-acyl groups"/>
    <property type="evidence" value="ECO:0007669"/>
    <property type="project" value="InterPro"/>
</dbReference>
<dbReference type="Pfam" id="PF13302">
    <property type="entry name" value="Acetyltransf_3"/>
    <property type="match status" value="1"/>
</dbReference>
<dbReference type="PROSITE" id="PS51186">
    <property type="entry name" value="GNAT"/>
    <property type="match status" value="1"/>
</dbReference>
<keyword evidence="3" id="KW-1185">Reference proteome</keyword>
<dbReference type="SUPFAM" id="SSF55729">
    <property type="entry name" value="Acyl-CoA N-acyltransferases (Nat)"/>
    <property type="match status" value="1"/>
</dbReference>
<dbReference type="PATRIC" id="fig|284581.3.peg.4603"/>
<evidence type="ECO:0000313" key="2">
    <source>
        <dbReference type="EMBL" id="KOO47593.1"/>
    </source>
</evidence>
<dbReference type="InterPro" id="IPR051531">
    <property type="entry name" value="N-acetyltransferase"/>
</dbReference>
<protein>
    <recommendedName>
        <fullName evidence="1">N-acetyltransferase domain-containing protein</fullName>
    </recommendedName>
</protein>
<feature type="domain" description="N-acetyltransferase" evidence="1">
    <location>
        <begin position="10"/>
        <end position="179"/>
    </location>
</feature>
<dbReference type="AlphaFoldDB" id="A0A0M0LAC3"/>
<sequence>MTPTLHTERLTLRPLREEDAPFVEKLASDRLIADTTLLIPHPYPEGEARNWIIRSKKKAEQQEAYTFAITDKQTGEIIGTYTLKLELLHQKAELGYWIGVPFWGKGYMTEVTKRMIQYGFDELGLNKIHASALARNPASTNIMKKCGMSYEGTFKHHIFKWGQPEDSEFYAILKEEYAEMKKTQSSITS</sequence>
<dbReference type="Proteomes" id="UP000037558">
    <property type="component" value="Unassembled WGS sequence"/>
</dbReference>
<accession>A0A0M0LAC3</accession>
<gene>
    <name evidence="2" type="ORF">AMD01_06020</name>
</gene>
<dbReference type="STRING" id="284581.AMD01_06020"/>
<evidence type="ECO:0000313" key="3">
    <source>
        <dbReference type="Proteomes" id="UP000037558"/>
    </source>
</evidence>
<dbReference type="Gene3D" id="3.40.630.30">
    <property type="match status" value="1"/>
</dbReference>
<name>A0A0M0LAC3_9BACI</name>
<reference evidence="3" key="1">
    <citation type="submission" date="2015-08" db="EMBL/GenBank/DDBJ databases">
        <title>Fjat-14210 dsm16467.</title>
        <authorList>
            <person name="Liu B."/>
            <person name="Wang J."/>
            <person name="Zhu Y."/>
            <person name="Liu G."/>
            <person name="Chen Q."/>
            <person name="Chen Z."/>
            <person name="Lan J."/>
            <person name="Che J."/>
            <person name="Ge C."/>
            <person name="Shi H."/>
            <person name="Pan Z."/>
            <person name="Liu X."/>
        </authorList>
    </citation>
    <scope>NUCLEOTIDE SEQUENCE [LARGE SCALE GENOMIC DNA]</scope>
    <source>
        <strain evidence="3">DSM 16467</strain>
    </source>
</reference>
<proteinExistence type="predicted"/>
<organism evidence="2 3">
    <name type="scientific">Priestia koreensis</name>
    <dbReference type="NCBI Taxonomy" id="284581"/>
    <lineage>
        <taxon>Bacteria</taxon>
        <taxon>Bacillati</taxon>
        <taxon>Bacillota</taxon>
        <taxon>Bacilli</taxon>
        <taxon>Bacillales</taxon>
        <taxon>Bacillaceae</taxon>
        <taxon>Priestia</taxon>
    </lineage>
</organism>
<dbReference type="RefSeq" id="WP_053400502.1">
    <property type="nucleotide sequence ID" value="NZ_JAMAUM010000013.1"/>
</dbReference>
<dbReference type="InterPro" id="IPR016181">
    <property type="entry name" value="Acyl_CoA_acyltransferase"/>
</dbReference>
<dbReference type="InterPro" id="IPR000182">
    <property type="entry name" value="GNAT_dom"/>
</dbReference>
<evidence type="ECO:0000259" key="1">
    <source>
        <dbReference type="PROSITE" id="PS51186"/>
    </source>
</evidence>